<keyword evidence="1" id="KW-0472">Membrane</keyword>
<feature type="transmembrane region" description="Helical" evidence="1">
    <location>
        <begin position="41"/>
        <end position="64"/>
    </location>
</feature>
<protein>
    <submittedName>
        <fullName evidence="2">Uncharacterized protein</fullName>
    </submittedName>
</protein>
<comment type="caution">
    <text evidence="2">The sequence shown here is derived from an EMBL/GenBank/DDBJ whole genome shotgun (WGS) entry which is preliminary data.</text>
</comment>
<feature type="transmembrane region" description="Helical" evidence="1">
    <location>
        <begin position="141"/>
        <end position="162"/>
    </location>
</feature>
<proteinExistence type="predicted"/>
<evidence type="ECO:0000256" key="1">
    <source>
        <dbReference type="SAM" id="Phobius"/>
    </source>
</evidence>
<gene>
    <name evidence="2" type="ORF">VHA_003298</name>
</gene>
<dbReference type="EMBL" id="ADAQ01000013">
    <property type="protein sequence ID" value="EEY71437.1"/>
    <property type="molecule type" value="Genomic_DNA"/>
</dbReference>
<sequence>MKFFSAIKIIFRRLIQDFYIIREIHALDYVLAGVQVYKLSFFYFLGGFLNMLVMFLPIKVFLLMSGVSQISKFTDLRGEYGSELFVTGLVFLISSVYLVNILVQLYTSRLEKTSQKKLVDETYRTKYGEYGNGFVCYSFRVFSGIIGDIIMFSISTLLFFFVSPTFCFIFLLSQISYLFIVKYFVYTNNKFRFLDRMHLEKGQANNIISSSFFIFLFGGIVFSFHATELSVGWAILLLLLSRIANNSTKGMLNKIQAIKKKLKRI</sequence>
<dbReference type="RefSeq" id="WP_005506510.1">
    <property type="nucleotide sequence ID" value="NZ_ADAQ01000013.1"/>
</dbReference>
<reference evidence="2 3" key="1">
    <citation type="submission" date="2009-10" db="EMBL/GenBank/DDBJ databases">
        <authorList>
            <consortium name="Los Alamos National Laboratory (LANL)"/>
            <consortium name="National Microbial Pathogen Data Resource (NMPDR)"/>
            <person name="Saunders E.H."/>
            <person name="Munk A.C."/>
            <person name="Tapia R."/>
            <person name="Green L."/>
            <person name="Rogers Y."/>
            <person name="Detter J.C."/>
            <person name="Bruce D."/>
            <person name="Brettin T.S."/>
            <person name="Colwell R.R."/>
            <person name="Huq A."/>
            <person name="Grim C.J."/>
            <person name="Hasan N.A."/>
            <person name="Bartels D."/>
            <person name="Vonstein V."/>
        </authorList>
    </citation>
    <scope>NUCLEOTIDE SEQUENCE [LARGE SCALE GENOMIC DNA]</scope>
    <source>
        <strain evidence="2 3">CIP 101886</strain>
    </source>
</reference>
<evidence type="ECO:0000313" key="3">
    <source>
        <dbReference type="Proteomes" id="UP000003604"/>
    </source>
</evidence>
<name>D0IC19_GRIHO</name>
<dbReference type="Proteomes" id="UP000003604">
    <property type="component" value="Unassembled WGS sequence"/>
</dbReference>
<evidence type="ECO:0000313" key="2">
    <source>
        <dbReference type="EMBL" id="EEY71437.1"/>
    </source>
</evidence>
<accession>D0IC19</accession>
<keyword evidence="1" id="KW-1133">Transmembrane helix</keyword>
<feature type="transmembrane region" description="Helical" evidence="1">
    <location>
        <begin position="207"/>
        <end position="225"/>
    </location>
</feature>
<keyword evidence="3" id="KW-1185">Reference proteome</keyword>
<dbReference type="AlphaFoldDB" id="D0IC19"/>
<dbReference type="OrthoDB" id="10009248at2"/>
<dbReference type="GeneID" id="58895249"/>
<feature type="transmembrane region" description="Helical" evidence="1">
    <location>
        <begin position="168"/>
        <end position="186"/>
    </location>
</feature>
<feature type="transmembrane region" description="Helical" evidence="1">
    <location>
        <begin position="84"/>
        <end position="107"/>
    </location>
</feature>
<organism evidence="2 3">
    <name type="scientific">Grimontia hollisae CIP 101886</name>
    <dbReference type="NCBI Taxonomy" id="675812"/>
    <lineage>
        <taxon>Bacteria</taxon>
        <taxon>Pseudomonadati</taxon>
        <taxon>Pseudomonadota</taxon>
        <taxon>Gammaproteobacteria</taxon>
        <taxon>Vibrionales</taxon>
        <taxon>Vibrionaceae</taxon>
        <taxon>Grimontia</taxon>
    </lineage>
</organism>
<feature type="transmembrane region" description="Helical" evidence="1">
    <location>
        <begin position="231"/>
        <end position="252"/>
    </location>
</feature>
<keyword evidence="1" id="KW-0812">Transmembrane</keyword>